<organism evidence="3 4">
    <name type="scientific">Gonium pectorale</name>
    <name type="common">Green alga</name>
    <dbReference type="NCBI Taxonomy" id="33097"/>
    <lineage>
        <taxon>Eukaryota</taxon>
        <taxon>Viridiplantae</taxon>
        <taxon>Chlorophyta</taxon>
        <taxon>core chlorophytes</taxon>
        <taxon>Chlorophyceae</taxon>
        <taxon>CS clade</taxon>
        <taxon>Chlamydomonadales</taxon>
        <taxon>Volvocaceae</taxon>
        <taxon>Gonium</taxon>
    </lineage>
</organism>
<feature type="compositionally biased region" description="Pro residues" evidence="1">
    <location>
        <begin position="419"/>
        <end position="438"/>
    </location>
</feature>
<evidence type="ECO:0000313" key="4">
    <source>
        <dbReference type="Proteomes" id="UP000075714"/>
    </source>
</evidence>
<dbReference type="AlphaFoldDB" id="A0A150GHY8"/>
<proteinExistence type="predicted"/>
<evidence type="ECO:0000256" key="1">
    <source>
        <dbReference type="SAM" id="MobiDB-lite"/>
    </source>
</evidence>
<name>A0A150GHY8_GONPE</name>
<feature type="region of interest" description="Disordered" evidence="1">
    <location>
        <begin position="414"/>
        <end position="471"/>
    </location>
</feature>
<gene>
    <name evidence="3" type="ORF">GPECTOR_21g660</name>
</gene>
<protein>
    <recommendedName>
        <fullName evidence="2">Peptidase M11 gametolysin domain-containing protein</fullName>
    </recommendedName>
</protein>
<dbReference type="EMBL" id="LSYV01000022">
    <property type="protein sequence ID" value="KXZ49434.1"/>
    <property type="molecule type" value="Genomic_DNA"/>
</dbReference>
<dbReference type="Proteomes" id="UP000075714">
    <property type="component" value="Unassembled WGS sequence"/>
</dbReference>
<feature type="region of interest" description="Disordered" evidence="1">
    <location>
        <begin position="361"/>
        <end position="401"/>
    </location>
</feature>
<reference evidence="4" key="1">
    <citation type="journal article" date="2016" name="Nat. Commun.">
        <title>The Gonium pectorale genome demonstrates co-option of cell cycle regulation during the evolution of multicellularity.</title>
        <authorList>
            <person name="Hanschen E.R."/>
            <person name="Marriage T.N."/>
            <person name="Ferris P.J."/>
            <person name="Hamaji T."/>
            <person name="Toyoda A."/>
            <person name="Fujiyama A."/>
            <person name="Neme R."/>
            <person name="Noguchi H."/>
            <person name="Minakuchi Y."/>
            <person name="Suzuki M."/>
            <person name="Kawai-Toyooka H."/>
            <person name="Smith D.R."/>
            <person name="Sparks H."/>
            <person name="Anderson J."/>
            <person name="Bakaric R."/>
            <person name="Luria V."/>
            <person name="Karger A."/>
            <person name="Kirschner M.W."/>
            <person name="Durand P.M."/>
            <person name="Michod R.E."/>
            <person name="Nozaki H."/>
            <person name="Olson B.J."/>
        </authorList>
    </citation>
    <scope>NUCLEOTIDE SEQUENCE [LARGE SCALE GENOMIC DNA]</scope>
    <source>
        <strain evidence="4">NIES-2863</strain>
    </source>
</reference>
<comment type="caution">
    <text evidence="3">The sequence shown here is derived from an EMBL/GenBank/DDBJ whole genome shotgun (WGS) entry which is preliminary data.</text>
</comment>
<dbReference type="InterPro" id="IPR008752">
    <property type="entry name" value="Peptidase_M11"/>
</dbReference>
<dbReference type="OrthoDB" id="539369at2759"/>
<accession>A0A150GHY8</accession>
<evidence type="ECO:0000259" key="2">
    <source>
        <dbReference type="Pfam" id="PF05548"/>
    </source>
</evidence>
<evidence type="ECO:0000313" key="3">
    <source>
        <dbReference type="EMBL" id="KXZ49434.1"/>
    </source>
</evidence>
<feature type="compositionally biased region" description="Low complexity" evidence="1">
    <location>
        <begin position="441"/>
        <end position="458"/>
    </location>
</feature>
<dbReference type="STRING" id="33097.A0A150GHY8"/>
<keyword evidence="4" id="KW-1185">Reference proteome</keyword>
<sequence length="471" mass="51019">MKLFGNASVTLSQYYRFCSYNTTDVDVANSIAISVKLPCTGTGTLFSATQNWTVNSCHGNNPYGWFTFAERYAVNTLGIDLSVYNHRVIVMPKGHTSFQEADCGWAGLSTTGPVRPYPPIPNSYLYSYTWIAGDTWGAPWLWFHELGHSLWLQHANSPGMEYGDIASAMGAAKGYGLRCFNPPQVWQLGWGSPYVPPITRRNLRRGVGRGYWIPAAHTESDHFLRIPLGEGMGADWDVSGVPDSCAAQLWVSYRASSVVYDMPWKDVGTGAVFVHRWNGSSYVAAPKTMLAASLRVPNGKSPSDITDMSYEEDGCRLVVSAKDFWLGYAYVVLCVKTSDDDVETDCGNRLDDDCDGLIDMDDPDCLRPPSKVVSPGGKRLPPPPPVRIPLADDEENGLSSTPGLIFEDLLHVMLNGKPRSPPSPAPPSPSPPRPPPPANVSGPGKKAAANSAGSPSPGVGIPKGGRRALRL</sequence>
<dbReference type="Pfam" id="PF05548">
    <property type="entry name" value="Peptidase_M11"/>
    <property type="match status" value="1"/>
</dbReference>
<feature type="domain" description="Peptidase M11 gametolysin" evidence="2">
    <location>
        <begin position="10"/>
        <end position="292"/>
    </location>
</feature>